<evidence type="ECO:0000313" key="3">
    <source>
        <dbReference type="Proteomes" id="UP001526446"/>
    </source>
</evidence>
<feature type="chain" id="PRO_5046232425" evidence="1">
    <location>
        <begin position="30"/>
        <end position="210"/>
    </location>
</feature>
<keyword evidence="3" id="KW-1185">Reference proteome</keyword>
<dbReference type="Proteomes" id="UP001526446">
    <property type="component" value="Unassembled WGS sequence"/>
</dbReference>
<dbReference type="Pfam" id="PF05494">
    <property type="entry name" value="MlaC"/>
    <property type="match status" value="1"/>
</dbReference>
<dbReference type="InterPro" id="IPR008869">
    <property type="entry name" value="MlaC/ttg2D"/>
</dbReference>
<evidence type="ECO:0000256" key="1">
    <source>
        <dbReference type="SAM" id="SignalP"/>
    </source>
</evidence>
<keyword evidence="1" id="KW-0732">Signal</keyword>
<protein>
    <submittedName>
        <fullName evidence="2">ABC transporter substrate-binding protein</fullName>
    </submittedName>
</protein>
<accession>A0ABT3Q8Z7</accession>
<dbReference type="PANTHER" id="PTHR36573">
    <property type="entry name" value="INTERMEMBRANE PHOSPHOLIPID TRANSPORT SYSTEM BINDING PROTEIN MLAC"/>
    <property type="match status" value="1"/>
</dbReference>
<reference evidence="2 3" key="1">
    <citation type="submission" date="2022-11" db="EMBL/GenBank/DDBJ databases">
        <title>Genome sequencing of Acetobacter type strain.</title>
        <authorList>
            <person name="Heo J."/>
            <person name="Lee D."/>
            <person name="Han B.-H."/>
            <person name="Hong S.-B."/>
            <person name="Kwon S.-W."/>
        </authorList>
    </citation>
    <scope>NUCLEOTIDE SEQUENCE [LARGE SCALE GENOMIC DNA]</scope>
    <source>
        <strain evidence="2 3">KACC 21251</strain>
    </source>
</reference>
<organism evidence="2 3">
    <name type="scientific">Acetobacter farinalis</name>
    <dbReference type="NCBI Taxonomy" id="1260984"/>
    <lineage>
        <taxon>Bacteria</taxon>
        <taxon>Pseudomonadati</taxon>
        <taxon>Pseudomonadota</taxon>
        <taxon>Alphaproteobacteria</taxon>
        <taxon>Acetobacterales</taxon>
        <taxon>Acetobacteraceae</taxon>
        <taxon>Acetobacter</taxon>
    </lineage>
</organism>
<dbReference type="EMBL" id="JAPIUX010000013">
    <property type="protein sequence ID" value="MCX2561749.1"/>
    <property type="molecule type" value="Genomic_DNA"/>
</dbReference>
<dbReference type="RefSeq" id="WP_166122410.1">
    <property type="nucleotide sequence ID" value="NZ_JAPIUX010000013.1"/>
</dbReference>
<dbReference type="InterPro" id="IPR042245">
    <property type="entry name" value="Tgt2/MlaC_sf"/>
</dbReference>
<sequence length="210" mass="22732">MKIFSSRRLVTGALALICAGSLSILPAHAASGTRQFIENFGNKLVAIVNSPIPLQEKKSRVLPLIQQDVDIDAIGRYCLGRYWKLATPAQQKQYLALFHEVLVNAITDKLGDYRGVSFTIGAISKSGEDDSVEAVLMRPQQPPATMQWIVGYASGSPKVVDVIGEGASLRLTQRQDYSSYIARNGGNVEALLNALKRQIAHHTAAATGNN</sequence>
<dbReference type="PANTHER" id="PTHR36573:SF1">
    <property type="entry name" value="INTERMEMBRANE PHOSPHOLIPID TRANSPORT SYSTEM BINDING PROTEIN MLAC"/>
    <property type="match status" value="1"/>
</dbReference>
<gene>
    <name evidence="2" type="ORF">OQ252_10115</name>
</gene>
<proteinExistence type="predicted"/>
<name>A0ABT3Q8Z7_9PROT</name>
<feature type="signal peptide" evidence="1">
    <location>
        <begin position="1"/>
        <end position="29"/>
    </location>
</feature>
<comment type="caution">
    <text evidence="2">The sequence shown here is derived from an EMBL/GenBank/DDBJ whole genome shotgun (WGS) entry which is preliminary data.</text>
</comment>
<evidence type="ECO:0000313" key="2">
    <source>
        <dbReference type="EMBL" id="MCX2561749.1"/>
    </source>
</evidence>
<dbReference type="Gene3D" id="3.10.450.710">
    <property type="entry name" value="Tgt2/MlaC"/>
    <property type="match status" value="1"/>
</dbReference>